<name>A0A4Q0SJE5_9BRAD</name>
<dbReference type="EMBL" id="LBJQ01000001">
    <property type="protein sequence ID" value="RXH38690.1"/>
    <property type="molecule type" value="Genomic_DNA"/>
</dbReference>
<keyword evidence="1" id="KW-1133">Transmembrane helix</keyword>
<proteinExistence type="predicted"/>
<sequence length="157" mass="17229">MERDMAKAVLTSASTRAIDKVKEGYPNAKGFRCREEVQIGGIETGELCYIEFDDPKDGENEVYVFVKPDTARIFDDVPSLLRFVQGNIPKKVGWVAAVIANLLDVGGIAGLVAITMVITVCALSIINRSLVLPELWQPAILTIIGFYFGTKTQTKPH</sequence>
<gene>
    <name evidence="2" type="ORF">XH99_00010</name>
</gene>
<dbReference type="AlphaFoldDB" id="A0A4Q0SJE5"/>
<evidence type="ECO:0000256" key="1">
    <source>
        <dbReference type="SAM" id="Phobius"/>
    </source>
</evidence>
<keyword evidence="1" id="KW-0812">Transmembrane</keyword>
<feature type="transmembrane region" description="Helical" evidence="1">
    <location>
        <begin position="131"/>
        <end position="149"/>
    </location>
</feature>
<organism evidence="2 3">
    <name type="scientific">Bradyrhizobium nanningense</name>
    <dbReference type="NCBI Taxonomy" id="1325118"/>
    <lineage>
        <taxon>Bacteria</taxon>
        <taxon>Pseudomonadati</taxon>
        <taxon>Pseudomonadota</taxon>
        <taxon>Alphaproteobacteria</taxon>
        <taxon>Hyphomicrobiales</taxon>
        <taxon>Nitrobacteraceae</taxon>
        <taxon>Bradyrhizobium</taxon>
    </lineage>
</organism>
<accession>A0A4Q0SJE5</accession>
<keyword evidence="1" id="KW-0472">Membrane</keyword>
<reference evidence="2 3" key="1">
    <citation type="submission" date="2015-04" db="EMBL/GenBank/DDBJ databases">
        <title>Comparative genomics of rhizobia nodulating Arachis hypogaea in China.</title>
        <authorList>
            <person name="Li Y."/>
        </authorList>
    </citation>
    <scope>NUCLEOTIDE SEQUENCE [LARGE SCALE GENOMIC DNA]</scope>
    <source>
        <strain evidence="2 3">CCBAU 51757</strain>
    </source>
</reference>
<keyword evidence="3" id="KW-1185">Reference proteome</keyword>
<feature type="transmembrane region" description="Helical" evidence="1">
    <location>
        <begin position="92"/>
        <end position="125"/>
    </location>
</feature>
<evidence type="ECO:0000313" key="3">
    <source>
        <dbReference type="Proteomes" id="UP000289546"/>
    </source>
</evidence>
<dbReference type="Proteomes" id="UP000289546">
    <property type="component" value="Unassembled WGS sequence"/>
</dbReference>
<evidence type="ECO:0000313" key="2">
    <source>
        <dbReference type="EMBL" id="RXH38690.1"/>
    </source>
</evidence>
<comment type="caution">
    <text evidence="2">The sequence shown here is derived from an EMBL/GenBank/DDBJ whole genome shotgun (WGS) entry which is preliminary data.</text>
</comment>
<protein>
    <submittedName>
        <fullName evidence="2">Uncharacterized protein</fullName>
    </submittedName>
</protein>